<evidence type="ECO:0000313" key="1">
    <source>
        <dbReference type="EMBL" id="MCA9729888.1"/>
    </source>
</evidence>
<evidence type="ECO:0000313" key="2">
    <source>
        <dbReference type="Proteomes" id="UP000697710"/>
    </source>
</evidence>
<dbReference type="AlphaFoldDB" id="A0A956M317"/>
<sequence>MAAYTCEKCGMSVGTMTCGKCGKELVHDTLTKDDGSNVHISKCPDGHGKVKSPMCCGQDMSCKI</sequence>
<dbReference type="EMBL" id="JAGQHR010000885">
    <property type="protein sequence ID" value="MCA9729888.1"/>
    <property type="molecule type" value="Genomic_DNA"/>
</dbReference>
<reference evidence="1" key="2">
    <citation type="journal article" date="2021" name="Microbiome">
        <title>Successional dynamics and alternative stable states in a saline activated sludge microbial community over 9 years.</title>
        <authorList>
            <person name="Wang Y."/>
            <person name="Ye J."/>
            <person name="Ju F."/>
            <person name="Liu L."/>
            <person name="Boyd J.A."/>
            <person name="Deng Y."/>
            <person name="Parks D.H."/>
            <person name="Jiang X."/>
            <person name="Yin X."/>
            <person name="Woodcroft B.J."/>
            <person name="Tyson G.W."/>
            <person name="Hugenholtz P."/>
            <person name="Polz M.F."/>
            <person name="Zhang T."/>
        </authorList>
    </citation>
    <scope>NUCLEOTIDE SEQUENCE</scope>
    <source>
        <strain evidence="1">HKST-UBA01</strain>
    </source>
</reference>
<organism evidence="1 2">
    <name type="scientific">Eiseniibacteriota bacterium</name>
    <dbReference type="NCBI Taxonomy" id="2212470"/>
    <lineage>
        <taxon>Bacteria</taxon>
        <taxon>Candidatus Eiseniibacteriota</taxon>
    </lineage>
</organism>
<gene>
    <name evidence="1" type="ORF">KC729_19550</name>
</gene>
<protein>
    <submittedName>
        <fullName evidence="1">Uncharacterized protein</fullName>
    </submittedName>
</protein>
<name>A0A956M317_UNCEI</name>
<accession>A0A956M317</accession>
<proteinExistence type="predicted"/>
<dbReference type="Proteomes" id="UP000697710">
    <property type="component" value="Unassembled WGS sequence"/>
</dbReference>
<comment type="caution">
    <text evidence="1">The sequence shown here is derived from an EMBL/GenBank/DDBJ whole genome shotgun (WGS) entry which is preliminary data.</text>
</comment>
<reference evidence="1" key="1">
    <citation type="submission" date="2020-04" db="EMBL/GenBank/DDBJ databases">
        <authorList>
            <person name="Zhang T."/>
        </authorList>
    </citation>
    <scope>NUCLEOTIDE SEQUENCE</scope>
    <source>
        <strain evidence="1">HKST-UBA01</strain>
    </source>
</reference>